<dbReference type="EMBL" id="CYGV01001286">
    <property type="protein sequence ID" value="CUA72099.1"/>
    <property type="molecule type" value="Genomic_DNA"/>
</dbReference>
<feature type="region of interest" description="Disordered" evidence="1">
    <location>
        <begin position="230"/>
        <end position="265"/>
    </location>
</feature>
<dbReference type="Proteomes" id="UP000044841">
    <property type="component" value="Unassembled WGS sequence"/>
</dbReference>
<evidence type="ECO:0000313" key="3">
    <source>
        <dbReference type="Proteomes" id="UP000044841"/>
    </source>
</evidence>
<proteinExistence type="predicted"/>
<accession>A0A0K6G162</accession>
<sequence>MPSSSSRASTPSSSGASDRSGSPIHDERKPIDRNLPRLVVVTLARWLEIWYRMDQAGDTRGRDLFALTGHYTDPDSGKRRRAKIDLESCRPQPAHTVHQISDIDSVVAKMTGRIPIAPGAVLKYHMILNPSYTLHKDIGIPGVKVVRGGREEEIPLHKMPNTRILELEPQGLIRIHWPYLELPNGGVCPDQEHMNQWYDLVWRPAAADVLPEELVREWPATMDDEKFRAATQKNKAKHKEKVQEDHEREMEQGQQQKAGEKRGSHLSDCARDIHPEYLNQLLDRCREIITVTPEVSWARNFVLGYEMKGLKNRVDSVHPPPDSYLTDEHGNLDDENPHLRTIQINALLRNFDTDEFEENSWFLDLATRVVVSDDLDSPSACTFASTNRHARLLSHFTGLSYDRCLELSRGSNFRVDEVAHLNNVSGGKLTLSRADFLATGIVFVQIYTSDKSVTYNLSLPNGAQRITAPEMLKSYDHQRRAHITPLIRAFGNSAITHGVALRIETRVEFGSYPISQLRIPDDVVKPCLYRLEREDFWGWKVARSISLDSVASQWMLARRTFLLPALPVAGTLLLLLQYMMNALVNRPDSGGNWDMVRDTGCVHIMQRGQLVPHRPLGAYFLGVLHLEQGKQPRVSIQRTLPPDRICYLLGTQAEQVNEMAVYHMITGVGQKRPREPDATAIGPPRVGNKQRRVKIMSKEATEDRFAGLVPGFEVEHYPSEEEDSEERQPVAHPTQILTELVNSFPIQIMAKAPNKAGGGSWCRLTPKKRSEIKFDFFSSMNTLPEAFEVYTQLPVSAETWDKMVEALFPLVGENGDPYENSQGFKTLGVRIDFIKLQLTLPPNQREMVVKDVRQRVTDSWAWLPCGLGKGHLWGSGHNPGRVTFIGPGRGGPWMALNPRFADE</sequence>
<keyword evidence="3" id="KW-1185">Reference proteome</keyword>
<feature type="compositionally biased region" description="Basic and acidic residues" evidence="1">
    <location>
        <begin position="241"/>
        <end position="251"/>
    </location>
</feature>
<gene>
    <name evidence="2" type="primary">sucA</name>
    <name evidence="2" type="ORF">RSOLAG22IIIB_10079</name>
</gene>
<feature type="compositionally biased region" description="Low complexity" evidence="1">
    <location>
        <begin position="1"/>
        <end position="22"/>
    </location>
</feature>
<organism evidence="2 3">
    <name type="scientific">Rhizoctonia solani</name>
    <dbReference type="NCBI Taxonomy" id="456999"/>
    <lineage>
        <taxon>Eukaryota</taxon>
        <taxon>Fungi</taxon>
        <taxon>Dikarya</taxon>
        <taxon>Basidiomycota</taxon>
        <taxon>Agaricomycotina</taxon>
        <taxon>Agaricomycetes</taxon>
        <taxon>Cantharellales</taxon>
        <taxon>Ceratobasidiaceae</taxon>
        <taxon>Rhizoctonia</taxon>
    </lineage>
</organism>
<name>A0A0K6G162_9AGAM</name>
<evidence type="ECO:0000256" key="1">
    <source>
        <dbReference type="SAM" id="MobiDB-lite"/>
    </source>
</evidence>
<evidence type="ECO:0000313" key="2">
    <source>
        <dbReference type="EMBL" id="CUA72099.1"/>
    </source>
</evidence>
<dbReference type="AlphaFoldDB" id="A0A0K6G162"/>
<feature type="region of interest" description="Disordered" evidence="1">
    <location>
        <begin position="1"/>
        <end position="29"/>
    </location>
</feature>
<reference evidence="2 3" key="1">
    <citation type="submission" date="2015-07" db="EMBL/GenBank/DDBJ databases">
        <authorList>
            <person name="Noorani M."/>
        </authorList>
    </citation>
    <scope>NUCLEOTIDE SEQUENCE [LARGE SCALE GENOMIC DNA]</scope>
    <source>
        <strain evidence="2">BBA 69670</strain>
    </source>
</reference>
<protein>
    <submittedName>
        <fullName evidence="2">Uncharacterized protein</fullName>
    </submittedName>
</protein>
<feature type="region of interest" description="Disordered" evidence="1">
    <location>
        <begin position="672"/>
        <end position="691"/>
    </location>
</feature>